<reference evidence="3" key="1">
    <citation type="journal article" date="2019" name="Int. J. Syst. Evol. Microbiol.">
        <title>The Global Catalogue of Microorganisms (GCM) 10K type strain sequencing project: providing services to taxonomists for standard genome sequencing and annotation.</title>
        <authorList>
            <consortium name="The Broad Institute Genomics Platform"/>
            <consortium name="The Broad Institute Genome Sequencing Center for Infectious Disease"/>
            <person name="Wu L."/>
            <person name="Ma J."/>
        </authorList>
    </citation>
    <scope>NUCLEOTIDE SEQUENCE [LARGE SCALE GENOMIC DNA]</scope>
    <source>
        <strain evidence="3">KCTC 13528</strain>
    </source>
</reference>
<evidence type="ECO:0000259" key="1">
    <source>
        <dbReference type="Pfam" id="PF00149"/>
    </source>
</evidence>
<dbReference type="EMBL" id="JBHUPG010000003">
    <property type="protein sequence ID" value="MFD2910713.1"/>
    <property type="molecule type" value="Genomic_DNA"/>
</dbReference>
<dbReference type="Pfam" id="PF00149">
    <property type="entry name" value="Metallophos"/>
    <property type="match status" value="1"/>
</dbReference>
<name>A0ABW5ZF02_9BACL</name>
<gene>
    <name evidence="2" type="ORF">ACFS5P_02380</name>
</gene>
<dbReference type="InterPro" id="IPR029052">
    <property type="entry name" value="Metallo-depent_PP-like"/>
</dbReference>
<protein>
    <submittedName>
        <fullName evidence="2">Metallophosphoesterase</fullName>
    </submittedName>
</protein>
<dbReference type="RefSeq" id="WP_204729240.1">
    <property type="nucleotide sequence ID" value="NZ_JAFBDK010000007.1"/>
</dbReference>
<dbReference type="PANTHER" id="PTHR31302:SF0">
    <property type="entry name" value="TRANSMEMBRANE PROTEIN WITH METALLOPHOSPHOESTERASE DOMAIN"/>
    <property type="match status" value="1"/>
</dbReference>
<dbReference type="SUPFAM" id="SSF56300">
    <property type="entry name" value="Metallo-dependent phosphatases"/>
    <property type="match status" value="1"/>
</dbReference>
<dbReference type="InterPro" id="IPR051158">
    <property type="entry name" value="Metallophosphoesterase_sf"/>
</dbReference>
<sequence>MKILKRTGIILLALILFVVTWGLIEPYFINTEEEPAEIASLPEGWAGQELAVIGDFQVGMWMDNTWTIERAVDQIIERNPAAVLLTGDHVYHVKKGSEKELNEVLELLQPLADSDIPVMTVMGNHDYSLEKNDDKPDTAYVENMTQRFEEIGIHVLQNEHLVLNLTDNGAVVGEADEESLYIGGIGSSWAGRADAEKTLSGIPDDAPRFMLMHNPEAFQSIQGGLSPVAAAGHTHGGQISIPFIHDFV</sequence>
<comment type="caution">
    <text evidence="2">The sequence shown here is derived from an EMBL/GenBank/DDBJ whole genome shotgun (WGS) entry which is preliminary data.</text>
</comment>
<dbReference type="InterPro" id="IPR004843">
    <property type="entry name" value="Calcineurin-like_PHP"/>
</dbReference>
<dbReference type="Gene3D" id="3.60.21.10">
    <property type="match status" value="1"/>
</dbReference>
<organism evidence="2 3">
    <name type="scientific">Jeotgalibacillus terrae</name>
    <dbReference type="NCBI Taxonomy" id="587735"/>
    <lineage>
        <taxon>Bacteria</taxon>
        <taxon>Bacillati</taxon>
        <taxon>Bacillota</taxon>
        <taxon>Bacilli</taxon>
        <taxon>Bacillales</taxon>
        <taxon>Caryophanaceae</taxon>
        <taxon>Jeotgalibacillus</taxon>
    </lineage>
</organism>
<accession>A0ABW5ZF02</accession>
<feature type="domain" description="Calcineurin-like phosphoesterase" evidence="1">
    <location>
        <begin position="51"/>
        <end position="153"/>
    </location>
</feature>
<dbReference type="Proteomes" id="UP001597561">
    <property type="component" value="Unassembled WGS sequence"/>
</dbReference>
<keyword evidence="3" id="KW-1185">Reference proteome</keyword>
<evidence type="ECO:0000313" key="2">
    <source>
        <dbReference type="EMBL" id="MFD2910713.1"/>
    </source>
</evidence>
<proteinExistence type="predicted"/>
<dbReference type="PANTHER" id="PTHR31302">
    <property type="entry name" value="TRANSMEMBRANE PROTEIN WITH METALLOPHOSPHOESTERASE DOMAIN-RELATED"/>
    <property type="match status" value="1"/>
</dbReference>
<evidence type="ECO:0000313" key="3">
    <source>
        <dbReference type="Proteomes" id="UP001597561"/>
    </source>
</evidence>